<name>A0ACC2MIF4_PERAE</name>
<proteinExistence type="predicted"/>
<dbReference type="EMBL" id="CM056810">
    <property type="protein sequence ID" value="KAJ8645490.1"/>
    <property type="molecule type" value="Genomic_DNA"/>
</dbReference>
<reference evidence="1 2" key="1">
    <citation type="journal article" date="2022" name="Hortic Res">
        <title>A haplotype resolved chromosomal level avocado genome allows analysis of novel avocado genes.</title>
        <authorList>
            <person name="Nath O."/>
            <person name="Fletcher S.J."/>
            <person name="Hayward A."/>
            <person name="Shaw L.M."/>
            <person name="Masouleh A.K."/>
            <person name="Furtado A."/>
            <person name="Henry R.J."/>
            <person name="Mitter N."/>
        </authorList>
    </citation>
    <scope>NUCLEOTIDE SEQUENCE [LARGE SCALE GENOMIC DNA]</scope>
    <source>
        <strain evidence="2">cv. Hass</strain>
    </source>
</reference>
<comment type="caution">
    <text evidence="1">The sequence shown here is derived from an EMBL/GenBank/DDBJ whole genome shotgun (WGS) entry which is preliminary data.</text>
</comment>
<evidence type="ECO:0000313" key="1">
    <source>
        <dbReference type="EMBL" id="KAJ8645490.1"/>
    </source>
</evidence>
<keyword evidence="2" id="KW-1185">Reference proteome</keyword>
<protein>
    <submittedName>
        <fullName evidence="1">Uncharacterized protein</fullName>
    </submittedName>
</protein>
<dbReference type="Proteomes" id="UP001234297">
    <property type="component" value="Chromosome 2"/>
</dbReference>
<evidence type="ECO:0000313" key="2">
    <source>
        <dbReference type="Proteomes" id="UP001234297"/>
    </source>
</evidence>
<organism evidence="1 2">
    <name type="scientific">Persea americana</name>
    <name type="common">Avocado</name>
    <dbReference type="NCBI Taxonomy" id="3435"/>
    <lineage>
        <taxon>Eukaryota</taxon>
        <taxon>Viridiplantae</taxon>
        <taxon>Streptophyta</taxon>
        <taxon>Embryophyta</taxon>
        <taxon>Tracheophyta</taxon>
        <taxon>Spermatophyta</taxon>
        <taxon>Magnoliopsida</taxon>
        <taxon>Magnoliidae</taxon>
        <taxon>Laurales</taxon>
        <taxon>Lauraceae</taxon>
        <taxon>Persea</taxon>
    </lineage>
</organism>
<sequence>MSQSTTPQVEKKSTRTWSGNDFVSPNPMPNSANHPLNTPLSSFHKCVCLEDWWLVKAESDCNGKRLAVGGLTSKGHQAKRVFYSSPIIKRNDAYTLETTDGIIVIIQGLINRARSNENGFPPEVCNKFLIGFPLNWEVYSDLYLGKESVSTQRSSSGLDELSTPSADIANTDPPTCFDELPVSRVLDCLISTHGSSDNDTVRGTEILGNCSASASRNSMSRMDMDMRNIIPFLMDSCLLEENPSKHEMFNGDQWCGDISKETINGRRSRNIKNDVPEENRKTLLSKEPENLNHGSFGDHVDDVFEGNKYMEKSGNPSIDAWKHCSMQTAERFISPCMVGKSMHKEIPNNLEMARTSDLLNISKSVDSEENESCLNDKITSNANEIGCEEVEGEFFPKASDPSNLKGGKKYDKRPKISLKSGSTEFQSISVFGDLAPDRVRLVSEILCDQNNSDAANVDSEEIVRESTSVDTSNELCNDSVEMKNCTYIDANSPTSQTGNNKKIVPSVMGLGMQNEALTRDTCGAARAITRLRNLTSNQKKNQTSDHSVNNEDVLSSSSVTCVSQNDGSIYYLNAGGVPNVSNLGPPDVQKDLLVSAFEKPDLFVIERDNGYREYDKEPRDEIPTGKLSKGKTGCGTSVTSEVTLQTCNCDHEKNALSSKSELNILNETSSEFGARRSSRRLKNAKNNLKDTRNVGIEKNEVRTGNCAANKRSREIEKNDVSPRKCAEKPESRRKFISTETDDRHIECGQESRHESRELFTENASLKGKVHAGSDVITVFPSEEKVETSERILRKSDPKTMCSTLKQSNRKQDQDQTMKDCPQTEKREAFMSKETMNIKHKKSGESALGFAKAALGNRMVESSPEKIDNGQHECGIQLDHLSCQHGVHANVQKGSNISVKMLKVNDKANDSSQKNVMMPEFTSYKGSDLSVKKQKSNDKVKGSRQKSNATKPHPYQLVTRNRAKKLSLVSPESLNFKRSRSGRLLVPPLANWRNEQIIYDQDGVITGITLGNDDALPSFR</sequence>
<accession>A0ACC2MIF4</accession>
<gene>
    <name evidence="1" type="ORF">MRB53_007238</name>
</gene>